<sequence>MDRTGRTAIVPLGMTLGTFLVVTYILCVLYGLLVSDAGMHRLLSDLLPGFTWITWPSFFIGLVWSFVFGWYIAVVFAPIHNFFIARAGKSGTV</sequence>
<dbReference type="HOGENOM" id="CLU_171737_0_0_5"/>
<dbReference type="KEGG" id="pla:Plav_0349"/>
<feature type="transmembrane region" description="Helical" evidence="1">
    <location>
        <begin position="12"/>
        <end position="33"/>
    </location>
</feature>
<dbReference type="AlphaFoldDB" id="A7HPY9"/>
<dbReference type="InterPro" id="IPR044020">
    <property type="entry name" value="DUF5676"/>
</dbReference>
<evidence type="ECO:0000313" key="3">
    <source>
        <dbReference type="Proteomes" id="UP000006377"/>
    </source>
</evidence>
<organism evidence="2 3">
    <name type="scientific">Parvibaculum lavamentivorans (strain DS-1 / DSM 13023 / NCIMB 13966)</name>
    <dbReference type="NCBI Taxonomy" id="402881"/>
    <lineage>
        <taxon>Bacteria</taxon>
        <taxon>Pseudomonadati</taxon>
        <taxon>Pseudomonadota</taxon>
        <taxon>Alphaproteobacteria</taxon>
        <taxon>Hyphomicrobiales</taxon>
        <taxon>Parvibaculaceae</taxon>
        <taxon>Parvibaculum</taxon>
    </lineage>
</organism>
<evidence type="ECO:0000313" key="2">
    <source>
        <dbReference type="EMBL" id="ABS61972.1"/>
    </source>
</evidence>
<keyword evidence="1" id="KW-0472">Membrane</keyword>
<dbReference type="RefSeq" id="WP_011995263.1">
    <property type="nucleotide sequence ID" value="NC_009719.1"/>
</dbReference>
<reference evidence="2 3" key="1">
    <citation type="journal article" date="2011" name="Stand. Genomic Sci.">
        <title>Complete genome sequence of Parvibaculum lavamentivorans type strain (DS-1(T)).</title>
        <authorList>
            <person name="Schleheck D."/>
            <person name="Weiss M."/>
            <person name="Pitluck S."/>
            <person name="Bruce D."/>
            <person name="Land M.L."/>
            <person name="Han S."/>
            <person name="Saunders E."/>
            <person name="Tapia R."/>
            <person name="Detter C."/>
            <person name="Brettin T."/>
            <person name="Han J."/>
            <person name="Woyke T."/>
            <person name="Goodwin L."/>
            <person name="Pennacchio L."/>
            <person name="Nolan M."/>
            <person name="Cook A.M."/>
            <person name="Kjelleberg S."/>
            <person name="Thomas T."/>
        </authorList>
    </citation>
    <scope>NUCLEOTIDE SEQUENCE [LARGE SCALE GENOMIC DNA]</scope>
    <source>
        <strain evidence="3">DS-1 / DSM 13023 / NCIMB 13966</strain>
    </source>
</reference>
<evidence type="ECO:0008006" key="4">
    <source>
        <dbReference type="Google" id="ProtNLM"/>
    </source>
</evidence>
<dbReference type="STRING" id="402881.Plav_0349"/>
<evidence type="ECO:0000256" key="1">
    <source>
        <dbReference type="SAM" id="Phobius"/>
    </source>
</evidence>
<name>A7HPY9_PARL1</name>
<protein>
    <recommendedName>
        <fullName evidence="4">Transmembrane protein</fullName>
    </recommendedName>
</protein>
<dbReference type="OrthoDB" id="9154118at2"/>
<gene>
    <name evidence="2" type="ordered locus">Plav_0349</name>
</gene>
<keyword evidence="1" id="KW-0812">Transmembrane</keyword>
<dbReference type="Pfam" id="PF18926">
    <property type="entry name" value="DUF5676"/>
    <property type="match status" value="1"/>
</dbReference>
<keyword evidence="3" id="KW-1185">Reference proteome</keyword>
<dbReference type="Proteomes" id="UP000006377">
    <property type="component" value="Chromosome"/>
</dbReference>
<dbReference type="eggNOG" id="ENOG50330AQ">
    <property type="taxonomic scope" value="Bacteria"/>
</dbReference>
<proteinExistence type="predicted"/>
<keyword evidence="1" id="KW-1133">Transmembrane helix</keyword>
<dbReference type="EMBL" id="CP000774">
    <property type="protein sequence ID" value="ABS61972.1"/>
    <property type="molecule type" value="Genomic_DNA"/>
</dbReference>
<accession>A7HPY9</accession>
<feature type="transmembrane region" description="Helical" evidence="1">
    <location>
        <begin position="53"/>
        <end position="79"/>
    </location>
</feature>